<keyword evidence="1" id="KW-0812">Transmembrane</keyword>
<comment type="caution">
    <text evidence="2">The sequence shown here is derived from an EMBL/GenBank/DDBJ whole genome shotgun (WGS) entry which is preliminary data.</text>
</comment>
<proteinExistence type="predicted"/>
<evidence type="ECO:0000313" key="3">
    <source>
        <dbReference type="Proteomes" id="UP000177982"/>
    </source>
</evidence>
<keyword evidence="1" id="KW-1133">Transmembrane helix</keyword>
<evidence type="ECO:0000256" key="1">
    <source>
        <dbReference type="SAM" id="Phobius"/>
    </source>
</evidence>
<dbReference type="Proteomes" id="UP000177982">
    <property type="component" value="Unassembled WGS sequence"/>
</dbReference>
<accession>A0A1G2L6A4</accession>
<feature type="transmembrane region" description="Helical" evidence="1">
    <location>
        <begin position="161"/>
        <end position="181"/>
    </location>
</feature>
<dbReference type="AlphaFoldDB" id="A0A1G2L6A4"/>
<gene>
    <name evidence="2" type="ORF">A2934_02165</name>
</gene>
<protein>
    <submittedName>
        <fullName evidence="2">Uncharacterized protein</fullName>
    </submittedName>
</protein>
<sequence>MNWFLVVLEIVGIAYLLWVFFVFALTSSLKEIKKTSWHYGLYDLVREGRKPYNTCAYGRTLVMAPIALAVICLFVAFWFVIIVPPRFLFNWAVWPFFSGRVPKAGFSKKYFGAFIDPNASVDARQFMPLSPFFWLVVLGVGFGAVYETFRILENKAASWEVYVSAGILGFTILVLAGIWFFTRPSVRTMWATAKEKLCHVVPITEE</sequence>
<feature type="transmembrane region" description="Helical" evidence="1">
    <location>
        <begin position="56"/>
        <end position="81"/>
    </location>
</feature>
<reference evidence="2 3" key="1">
    <citation type="journal article" date="2016" name="Nat. Commun.">
        <title>Thousands of microbial genomes shed light on interconnected biogeochemical processes in an aquifer system.</title>
        <authorList>
            <person name="Anantharaman K."/>
            <person name="Brown C.T."/>
            <person name="Hug L.A."/>
            <person name="Sharon I."/>
            <person name="Castelle C.J."/>
            <person name="Probst A.J."/>
            <person name="Thomas B.C."/>
            <person name="Singh A."/>
            <person name="Wilkins M.J."/>
            <person name="Karaoz U."/>
            <person name="Brodie E.L."/>
            <person name="Williams K.H."/>
            <person name="Hubbard S.S."/>
            <person name="Banfield J.F."/>
        </authorList>
    </citation>
    <scope>NUCLEOTIDE SEQUENCE [LARGE SCALE GENOMIC DNA]</scope>
</reference>
<name>A0A1G2L6A4_9BACT</name>
<feature type="transmembrane region" description="Helical" evidence="1">
    <location>
        <begin position="6"/>
        <end position="26"/>
    </location>
</feature>
<keyword evidence="1" id="KW-0472">Membrane</keyword>
<organism evidence="2 3">
    <name type="scientific">Candidatus Sungbacteria bacterium RIFCSPLOWO2_01_FULL_47_10</name>
    <dbReference type="NCBI Taxonomy" id="1802276"/>
    <lineage>
        <taxon>Bacteria</taxon>
        <taxon>Candidatus Sungiibacteriota</taxon>
    </lineage>
</organism>
<feature type="transmembrane region" description="Helical" evidence="1">
    <location>
        <begin position="132"/>
        <end position="149"/>
    </location>
</feature>
<evidence type="ECO:0000313" key="2">
    <source>
        <dbReference type="EMBL" id="OHA07165.1"/>
    </source>
</evidence>
<dbReference type="EMBL" id="MHQO01000015">
    <property type="protein sequence ID" value="OHA07165.1"/>
    <property type="molecule type" value="Genomic_DNA"/>
</dbReference>